<feature type="transmembrane region" description="Helical" evidence="7">
    <location>
        <begin position="339"/>
        <end position="357"/>
    </location>
</feature>
<evidence type="ECO:0000256" key="7">
    <source>
        <dbReference type="SAM" id="Phobius"/>
    </source>
</evidence>
<dbReference type="InterPro" id="IPR010227">
    <property type="entry name" value="NADH_Q_OxRdtase_chainM/4"/>
</dbReference>
<evidence type="ECO:0000256" key="5">
    <source>
        <dbReference type="ARBA" id="ARBA00023136"/>
    </source>
</evidence>
<comment type="subcellular location">
    <subcellularLocation>
        <location evidence="1">Endomembrane system</location>
        <topology evidence="1">Multi-pass membrane protein</topology>
    </subcellularLocation>
    <subcellularLocation>
        <location evidence="6">Membrane</location>
        <topology evidence="6">Multi-pass membrane protein</topology>
    </subcellularLocation>
</comment>
<feature type="transmembrane region" description="Helical" evidence="7">
    <location>
        <begin position="459"/>
        <end position="479"/>
    </location>
</feature>
<protein>
    <submittedName>
        <fullName evidence="9">NADH-quinone oxidoreductase subunit M</fullName>
    </submittedName>
</protein>
<dbReference type="GO" id="GO:0042773">
    <property type="term" value="P:ATP synthesis coupled electron transport"/>
    <property type="evidence" value="ECO:0007669"/>
    <property type="project" value="InterPro"/>
</dbReference>
<dbReference type="NCBIfam" id="TIGR01972">
    <property type="entry name" value="NDH_I_M"/>
    <property type="match status" value="1"/>
</dbReference>
<dbReference type="EMBL" id="FOWW01000014">
    <property type="protein sequence ID" value="SFQ72088.1"/>
    <property type="molecule type" value="Genomic_DNA"/>
</dbReference>
<dbReference type="GO" id="GO:0015990">
    <property type="term" value="P:electron transport coupled proton transport"/>
    <property type="evidence" value="ECO:0007669"/>
    <property type="project" value="TreeGrafter"/>
</dbReference>
<evidence type="ECO:0000256" key="3">
    <source>
        <dbReference type="ARBA" id="ARBA00022692"/>
    </source>
</evidence>
<comment type="similarity">
    <text evidence="2">Belongs to the complex I subunit 4 family.</text>
</comment>
<evidence type="ECO:0000259" key="8">
    <source>
        <dbReference type="Pfam" id="PF00361"/>
    </source>
</evidence>
<dbReference type="InterPro" id="IPR003918">
    <property type="entry name" value="NADH_UbQ_OxRdtase"/>
</dbReference>
<sequence>MLTLVVFFPLAAGLLLAALPRLPDRARRTGFVGAAAVELALVVALWIGYRGPGYGHEARVAWIPSAGVSYHVGVDGISLPLVALTAVLFLAVAVYSLRETRRVRGYVALMLFLETTCVGLFAALDLILFFLFFDLSIVGMYFLIAGWGHGARRRSALLFFLYTFLGSLALLLGFIGLYLAADPHTFDIPELTATRPLGAATTGAGLALLAVGIGLAVKTPLVPFHTWLPPAHTDAPAAGSAILAGVLLKMGTYGFVRIAMPLLPGAWRQYAGVVVVVGVLGALYGALVALAQTDFKRMVAYTSVNHMGYIALALGAAGTVTGADVAARALATTGAVTQMVSHGLITGALFLLAGLLRDRAGGYEMGNFGGLAARAPRFAGLTTVAAFAALGLPGLSGFVAEFQIFTGGFATRPVAVALALLGILLTAALFLRALHRVLLGTPRRPDVAAGFLDTRPSELLAVGPLLALVVLVGVFPRFLLDLIEPAAWVVAELVAR</sequence>
<proteinExistence type="inferred from homology"/>
<dbReference type="PRINTS" id="PR01437">
    <property type="entry name" value="NUOXDRDTASE4"/>
</dbReference>
<name>A0A1I6ATQ8_9PSEU</name>
<feature type="transmembrane region" description="Helical" evidence="7">
    <location>
        <begin position="298"/>
        <end position="319"/>
    </location>
</feature>
<keyword evidence="4 7" id="KW-1133">Transmembrane helix</keyword>
<dbReference type="GO" id="GO:0008137">
    <property type="term" value="F:NADH dehydrogenase (ubiquinone) activity"/>
    <property type="evidence" value="ECO:0007669"/>
    <property type="project" value="InterPro"/>
</dbReference>
<feature type="transmembrane region" description="Helical" evidence="7">
    <location>
        <begin position="30"/>
        <end position="49"/>
    </location>
</feature>
<feature type="transmembrane region" description="Helical" evidence="7">
    <location>
        <begin position="156"/>
        <end position="179"/>
    </location>
</feature>
<feature type="transmembrane region" description="Helical" evidence="7">
    <location>
        <begin position="270"/>
        <end position="291"/>
    </location>
</feature>
<feature type="transmembrane region" description="Helical" evidence="7">
    <location>
        <begin position="6"/>
        <end position="23"/>
    </location>
</feature>
<feature type="transmembrane region" description="Helical" evidence="7">
    <location>
        <begin position="77"/>
        <end position="96"/>
    </location>
</feature>
<dbReference type="GO" id="GO:0016020">
    <property type="term" value="C:membrane"/>
    <property type="evidence" value="ECO:0007669"/>
    <property type="project" value="UniProtKB-SubCell"/>
</dbReference>
<feature type="domain" description="NADH:quinone oxidoreductase/Mrp antiporter transmembrane" evidence="8">
    <location>
        <begin position="123"/>
        <end position="426"/>
    </location>
</feature>
<keyword evidence="5 7" id="KW-0472">Membrane</keyword>
<dbReference type="OrthoDB" id="9768329at2"/>
<reference evidence="10" key="1">
    <citation type="submission" date="2016-10" db="EMBL/GenBank/DDBJ databases">
        <authorList>
            <person name="Varghese N."/>
            <person name="Submissions S."/>
        </authorList>
    </citation>
    <scope>NUCLEOTIDE SEQUENCE [LARGE SCALE GENOMIC DNA]</scope>
    <source>
        <strain evidence="10">CGMCC 4.5579</strain>
    </source>
</reference>
<accession>A0A1I6ATQ8</accession>
<dbReference type="Proteomes" id="UP000198727">
    <property type="component" value="Unassembled WGS sequence"/>
</dbReference>
<evidence type="ECO:0000313" key="10">
    <source>
        <dbReference type="Proteomes" id="UP000198727"/>
    </source>
</evidence>
<evidence type="ECO:0000256" key="4">
    <source>
        <dbReference type="ARBA" id="ARBA00022989"/>
    </source>
</evidence>
<dbReference type="PANTHER" id="PTHR43507:SF1">
    <property type="entry name" value="NADH-UBIQUINONE OXIDOREDUCTASE CHAIN 4"/>
    <property type="match status" value="1"/>
</dbReference>
<dbReference type="AlphaFoldDB" id="A0A1I6ATQ8"/>
<dbReference type="STRING" id="587909.SAMN05421810_114100"/>
<dbReference type="GO" id="GO:0012505">
    <property type="term" value="C:endomembrane system"/>
    <property type="evidence" value="ECO:0007669"/>
    <property type="project" value="UniProtKB-SubCell"/>
</dbReference>
<evidence type="ECO:0000256" key="2">
    <source>
        <dbReference type="ARBA" id="ARBA00009025"/>
    </source>
</evidence>
<evidence type="ECO:0000313" key="9">
    <source>
        <dbReference type="EMBL" id="SFQ72088.1"/>
    </source>
</evidence>
<dbReference type="RefSeq" id="WP_092536678.1">
    <property type="nucleotide sequence ID" value="NZ_FOWW01000014.1"/>
</dbReference>
<feature type="transmembrane region" description="Helical" evidence="7">
    <location>
        <begin position="127"/>
        <end position="144"/>
    </location>
</feature>
<feature type="transmembrane region" description="Helical" evidence="7">
    <location>
        <begin position="414"/>
        <end position="434"/>
    </location>
</feature>
<dbReference type="PANTHER" id="PTHR43507">
    <property type="entry name" value="NADH-UBIQUINONE OXIDOREDUCTASE CHAIN 4"/>
    <property type="match status" value="1"/>
</dbReference>
<gene>
    <name evidence="9" type="ORF">SAMN05421810_114100</name>
</gene>
<dbReference type="GO" id="GO:0003954">
    <property type="term" value="F:NADH dehydrogenase activity"/>
    <property type="evidence" value="ECO:0007669"/>
    <property type="project" value="TreeGrafter"/>
</dbReference>
<dbReference type="InterPro" id="IPR001750">
    <property type="entry name" value="ND/Mrp_TM"/>
</dbReference>
<keyword evidence="10" id="KW-1185">Reference proteome</keyword>
<evidence type="ECO:0000256" key="1">
    <source>
        <dbReference type="ARBA" id="ARBA00004127"/>
    </source>
</evidence>
<feature type="transmembrane region" description="Helical" evidence="7">
    <location>
        <begin position="237"/>
        <end position="258"/>
    </location>
</feature>
<dbReference type="GO" id="GO:0048039">
    <property type="term" value="F:ubiquinone binding"/>
    <property type="evidence" value="ECO:0007669"/>
    <property type="project" value="TreeGrafter"/>
</dbReference>
<feature type="transmembrane region" description="Helical" evidence="7">
    <location>
        <begin position="199"/>
        <end position="217"/>
    </location>
</feature>
<keyword evidence="3 6" id="KW-0812">Transmembrane</keyword>
<evidence type="ECO:0000256" key="6">
    <source>
        <dbReference type="RuleBase" id="RU000320"/>
    </source>
</evidence>
<organism evidence="9 10">
    <name type="scientific">Amycolatopsis arida</name>
    <dbReference type="NCBI Taxonomy" id="587909"/>
    <lineage>
        <taxon>Bacteria</taxon>
        <taxon>Bacillati</taxon>
        <taxon>Actinomycetota</taxon>
        <taxon>Actinomycetes</taxon>
        <taxon>Pseudonocardiales</taxon>
        <taxon>Pseudonocardiaceae</taxon>
        <taxon>Amycolatopsis</taxon>
    </lineage>
</organism>
<feature type="transmembrane region" description="Helical" evidence="7">
    <location>
        <begin position="378"/>
        <end position="402"/>
    </location>
</feature>
<feature type="transmembrane region" description="Helical" evidence="7">
    <location>
        <begin position="103"/>
        <end position="121"/>
    </location>
</feature>
<dbReference type="Pfam" id="PF00361">
    <property type="entry name" value="Proton_antipo_M"/>
    <property type="match status" value="1"/>
</dbReference>